<evidence type="ECO:0000256" key="2">
    <source>
        <dbReference type="ARBA" id="ARBA00006458"/>
    </source>
</evidence>
<keyword evidence="8" id="KW-1185">Reference proteome</keyword>
<dbReference type="InterPro" id="IPR016370">
    <property type="entry name" value="PSI_PsaG/PsaK_pln"/>
</dbReference>
<dbReference type="InterPro" id="IPR000549">
    <property type="entry name" value="PSI_PsaG/PsaK"/>
</dbReference>
<keyword evidence="6" id="KW-0472">Membrane</keyword>
<name>A0A8J6C3Q7_ZIZPA</name>
<evidence type="ECO:0000313" key="7">
    <source>
        <dbReference type="EMBL" id="KAG8100750.1"/>
    </source>
</evidence>
<dbReference type="Proteomes" id="UP000729402">
    <property type="component" value="Unassembled WGS sequence"/>
</dbReference>
<accession>A0A8J6C3Q7</accession>
<dbReference type="GO" id="GO:0009522">
    <property type="term" value="C:photosystem I"/>
    <property type="evidence" value="ECO:0007669"/>
    <property type="project" value="UniProtKB-KW"/>
</dbReference>
<keyword evidence="4" id="KW-0812">Transmembrane</keyword>
<keyword evidence="5" id="KW-0603">Photosystem I</keyword>
<evidence type="ECO:0000256" key="5">
    <source>
        <dbReference type="ARBA" id="ARBA00022836"/>
    </source>
</evidence>
<comment type="subcellular location">
    <subcellularLocation>
        <location evidence="1">Membrane</location>
        <topology evidence="1">Multi-pass membrane protein</topology>
    </subcellularLocation>
</comment>
<dbReference type="PROSITE" id="PS01026">
    <property type="entry name" value="PHOTOSYSTEM_I_PSAGK"/>
    <property type="match status" value="1"/>
</dbReference>
<sequence length="133" mass="13812">MASQLSAATSVPQFHGLRSYSSPRSMVTLPSVRMGRKRSQGIRCDYIGSATNIIMVTTTTLMLFAGRFGLAPSANRKSTAGLKLEARDSGLQTGDPAGFTLADTLACGSVGHILGVGIVLGLKNTGVLDQIIG</sequence>
<evidence type="ECO:0000256" key="4">
    <source>
        <dbReference type="ARBA" id="ARBA00022692"/>
    </source>
</evidence>
<proteinExistence type="inferred from homology"/>
<dbReference type="InterPro" id="IPR017493">
    <property type="entry name" value="PSI_PsaK_pln"/>
</dbReference>
<reference evidence="7" key="2">
    <citation type="submission" date="2021-02" db="EMBL/GenBank/DDBJ databases">
        <authorList>
            <person name="Kimball J.A."/>
            <person name="Haas M.W."/>
            <person name="Macchietto M."/>
            <person name="Kono T."/>
            <person name="Duquette J."/>
            <person name="Shao M."/>
        </authorList>
    </citation>
    <scope>NUCLEOTIDE SEQUENCE</scope>
    <source>
        <tissue evidence="7">Fresh leaf tissue</tissue>
    </source>
</reference>
<dbReference type="AlphaFoldDB" id="A0A8J6C3Q7"/>
<dbReference type="NCBIfam" id="TIGR03050">
    <property type="entry name" value="PS_I_psaK_plant"/>
    <property type="match status" value="1"/>
</dbReference>
<organism evidence="7 8">
    <name type="scientific">Zizania palustris</name>
    <name type="common">Northern wild rice</name>
    <dbReference type="NCBI Taxonomy" id="103762"/>
    <lineage>
        <taxon>Eukaryota</taxon>
        <taxon>Viridiplantae</taxon>
        <taxon>Streptophyta</taxon>
        <taxon>Embryophyta</taxon>
        <taxon>Tracheophyta</taxon>
        <taxon>Spermatophyta</taxon>
        <taxon>Magnoliopsida</taxon>
        <taxon>Liliopsida</taxon>
        <taxon>Poales</taxon>
        <taxon>Poaceae</taxon>
        <taxon>BOP clade</taxon>
        <taxon>Oryzoideae</taxon>
        <taxon>Oryzeae</taxon>
        <taxon>Zizaniinae</taxon>
        <taxon>Zizania</taxon>
    </lineage>
</organism>
<keyword evidence="3" id="KW-0602">Photosynthesis</keyword>
<dbReference type="GO" id="GO:0015979">
    <property type="term" value="P:photosynthesis"/>
    <property type="evidence" value="ECO:0007669"/>
    <property type="project" value="UniProtKB-KW"/>
</dbReference>
<gene>
    <name evidence="7" type="ORF">GUJ93_ZPchr0013g36779</name>
</gene>
<protein>
    <recommendedName>
        <fullName evidence="9">PSI-K</fullName>
    </recommendedName>
</protein>
<evidence type="ECO:0000256" key="3">
    <source>
        <dbReference type="ARBA" id="ARBA00022531"/>
    </source>
</evidence>
<evidence type="ECO:0000313" key="8">
    <source>
        <dbReference type="Proteomes" id="UP000729402"/>
    </source>
</evidence>
<comment type="caution">
    <text evidence="7">The sequence shown here is derived from an EMBL/GenBank/DDBJ whole genome shotgun (WGS) entry which is preliminary data.</text>
</comment>
<dbReference type="PANTHER" id="PTHR34195">
    <property type="entry name" value="PHOTOSYSTEM I REACTION CENTER SUBUNIT V, CHLOROPLASTIC-RELATED"/>
    <property type="match status" value="1"/>
</dbReference>
<evidence type="ECO:0000256" key="1">
    <source>
        <dbReference type="ARBA" id="ARBA00004141"/>
    </source>
</evidence>
<dbReference type="OrthoDB" id="1904255at2759"/>
<reference evidence="7" key="1">
    <citation type="journal article" date="2021" name="bioRxiv">
        <title>Whole Genome Assembly and Annotation of Northern Wild Rice, Zizania palustris L., Supports a Whole Genome Duplication in the Zizania Genus.</title>
        <authorList>
            <person name="Haas M."/>
            <person name="Kono T."/>
            <person name="Macchietto M."/>
            <person name="Millas R."/>
            <person name="McGilp L."/>
            <person name="Shao M."/>
            <person name="Duquette J."/>
            <person name="Hirsch C.N."/>
            <person name="Kimball J."/>
        </authorList>
    </citation>
    <scope>NUCLEOTIDE SEQUENCE</scope>
    <source>
        <tissue evidence="7">Fresh leaf tissue</tissue>
    </source>
</reference>
<comment type="similarity">
    <text evidence="2">Belongs to the PsaG/PsaK family.</text>
</comment>
<dbReference type="PIRSF" id="PIRSF002912">
    <property type="entry name" value="PSI_PsaK"/>
    <property type="match status" value="1"/>
</dbReference>
<dbReference type="Pfam" id="PF01241">
    <property type="entry name" value="PSI_PSAK"/>
    <property type="match status" value="1"/>
</dbReference>
<dbReference type="PANTHER" id="PTHR34195:SF2">
    <property type="entry name" value="PHOTOSYSTEM I REACTION CENTER SUBUNIT PSAK, CHLOROPLASTIC"/>
    <property type="match status" value="1"/>
</dbReference>
<dbReference type="EMBL" id="JAAALK010000079">
    <property type="protein sequence ID" value="KAG8100750.1"/>
    <property type="molecule type" value="Genomic_DNA"/>
</dbReference>
<evidence type="ECO:0000256" key="6">
    <source>
        <dbReference type="ARBA" id="ARBA00023136"/>
    </source>
</evidence>
<evidence type="ECO:0008006" key="9">
    <source>
        <dbReference type="Google" id="ProtNLM"/>
    </source>
</evidence>